<dbReference type="RefSeq" id="WP_080622065.1">
    <property type="nucleotide sequence ID" value="NZ_CAWMZI010000001.1"/>
</dbReference>
<evidence type="ECO:0000313" key="4">
    <source>
        <dbReference type="Proteomes" id="UP000272010"/>
    </source>
</evidence>
<organism evidence="1 3">
    <name type="scientific">Paracoccus yeei</name>
    <dbReference type="NCBI Taxonomy" id="147645"/>
    <lineage>
        <taxon>Bacteria</taxon>
        <taxon>Pseudomonadati</taxon>
        <taxon>Pseudomonadota</taxon>
        <taxon>Alphaproteobacteria</taxon>
        <taxon>Rhodobacterales</taxon>
        <taxon>Paracoccaceae</taxon>
        <taxon>Paracoccus</taxon>
    </lineage>
</organism>
<reference evidence="1" key="2">
    <citation type="submission" date="2017-12" db="EMBL/GenBank/DDBJ databases">
        <title>FDA dAtabase for Regulatory Grade micrObial Sequences (FDA-ARGOS): Supporting development and validation of Infectious Disease Dx tests.</title>
        <authorList>
            <person name="Campos J."/>
            <person name="Goldberg B."/>
            <person name="Tallon L."/>
            <person name="Sadzewicz L."/>
            <person name="Sengamalay N."/>
            <person name="Ott S."/>
            <person name="Godinez A."/>
            <person name="Nagaraj S."/>
            <person name="Vyas G."/>
            <person name="Aluvathingal J."/>
            <person name="Nadendla S."/>
            <person name="Geyer C."/>
            <person name="Nandy P."/>
            <person name="Hobson J."/>
            <person name="Sichtig H."/>
        </authorList>
    </citation>
    <scope>NUCLEOTIDE SEQUENCE</scope>
    <source>
        <strain evidence="1">FDAARGOS_252</strain>
    </source>
</reference>
<dbReference type="Proteomes" id="UP000191257">
    <property type="component" value="Chromosome"/>
</dbReference>
<keyword evidence="3" id="KW-1185">Reference proteome</keyword>
<reference evidence="3" key="1">
    <citation type="submission" date="2017-03" db="EMBL/GenBank/DDBJ databases">
        <title>FDA dAtabase for Regulatory Grade micrObial Sequences (FDA-ARGOS): Supporting development and validation of Infectious Disease Dx tests.</title>
        <authorList>
            <person name="Minogue T."/>
            <person name="Wolcott M."/>
            <person name="Wasieloski L."/>
            <person name="Aguilar W."/>
            <person name="Moore D."/>
            <person name="Tallon L."/>
            <person name="Sadzewicz L."/>
            <person name="Sengamalay N."/>
            <person name="Ott S."/>
            <person name="Godinez A."/>
            <person name="Nagaraj S."/>
            <person name="Nadendla S."/>
            <person name="Geyer C."/>
            <person name="Sichtig H."/>
        </authorList>
    </citation>
    <scope>NUCLEOTIDE SEQUENCE [LARGE SCALE GENOMIC DNA]</scope>
    <source>
        <strain evidence="3">FDAARGOS_252</strain>
    </source>
</reference>
<dbReference type="EMBL" id="CP020442">
    <property type="protein sequence ID" value="ARC37557.1"/>
    <property type="molecule type" value="Genomic_DNA"/>
</dbReference>
<dbReference type="EMBL" id="CP031078">
    <property type="protein sequence ID" value="AYF00432.1"/>
    <property type="molecule type" value="Genomic_DNA"/>
</dbReference>
<dbReference type="AlphaFoldDB" id="A0A1V0GUM5"/>
<dbReference type="KEGG" id="pye:A6J80_15340"/>
<evidence type="ECO:0000313" key="1">
    <source>
        <dbReference type="EMBL" id="ARC37557.1"/>
    </source>
</evidence>
<accession>A0A1V0GUM5</accession>
<proteinExistence type="predicted"/>
<reference evidence="4" key="4">
    <citation type="submission" date="2018-07" db="EMBL/GenBank/DDBJ databases">
        <title>Genome Structure of the Opportunistic Pathogen Paracoccus yeei (Alphaproteobacteria) and Identification of Putative Virulence Factors.</title>
        <authorList>
            <person name="Lasek R."/>
            <person name="Szuplewska M."/>
            <person name="Mitura M."/>
            <person name="Decewicz P."/>
            <person name="Chmielowska C."/>
            <person name="Pawlot A."/>
            <person name="Sentkowska D."/>
            <person name="Czarnecki J."/>
            <person name="Bartosik D."/>
        </authorList>
    </citation>
    <scope>NUCLEOTIDE SEQUENCE [LARGE SCALE GENOMIC DNA]</scope>
    <source>
        <strain evidence="4">CCUG 32053</strain>
    </source>
</reference>
<gene>
    <name evidence="1" type="ORF">A6J80_15340</name>
    <name evidence="2" type="ORF">PY32053_00757</name>
</gene>
<dbReference type="Proteomes" id="UP000272010">
    <property type="component" value="Chromosome"/>
</dbReference>
<sequence>MDQFIADVEAYTEAIGTTPQRFLRDFLNAEWGRWERWKARTAYPTARTMDRIRQFMAENPAGAAA</sequence>
<dbReference type="STRING" id="147645.A6J80_15340"/>
<name>A0A1V0GUM5_9RHOB</name>
<reference evidence="2" key="3">
    <citation type="journal article" date="2018" name="Front. Microbiol.">
        <title>Genome Structure of the Opportunistic Pathogen Paracoccus yeei (Alphaproteobacteria) and Identification of Putative Virulence Factors.</title>
        <authorList>
            <person name="Lasek R."/>
            <person name="Szuplewska M."/>
            <person name="Mitura M."/>
            <person name="Decewicz P."/>
            <person name="Chmielowska C."/>
            <person name="Pawlot A."/>
            <person name="Sentkowska D."/>
            <person name="Czarnecki J."/>
            <person name="Bartosik D."/>
        </authorList>
    </citation>
    <scope>NUCLEOTIDE SEQUENCE</scope>
    <source>
        <strain evidence="2">CCUG 32053</strain>
    </source>
</reference>
<evidence type="ECO:0000313" key="3">
    <source>
        <dbReference type="Proteomes" id="UP000191257"/>
    </source>
</evidence>
<protein>
    <submittedName>
        <fullName evidence="1">Uncharacterized protein</fullName>
    </submittedName>
</protein>
<evidence type="ECO:0000313" key="2">
    <source>
        <dbReference type="EMBL" id="AYF00432.1"/>
    </source>
</evidence>